<organism evidence="4 5">
    <name type="scientific">Rotaria socialis</name>
    <dbReference type="NCBI Taxonomy" id="392032"/>
    <lineage>
        <taxon>Eukaryota</taxon>
        <taxon>Metazoa</taxon>
        <taxon>Spiralia</taxon>
        <taxon>Gnathifera</taxon>
        <taxon>Rotifera</taxon>
        <taxon>Eurotatoria</taxon>
        <taxon>Bdelloidea</taxon>
        <taxon>Philodinida</taxon>
        <taxon>Philodinidae</taxon>
        <taxon>Rotaria</taxon>
    </lineage>
</organism>
<keyword evidence="6" id="KW-1185">Reference proteome</keyword>
<evidence type="ECO:0000313" key="5">
    <source>
        <dbReference type="Proteomes" id="UP000663838"/>
    </source>
</evidence>
<reference evidence="4" key="1">
    <citation type="submission" date="2021-02" db="EMBL/GenBank/DDBJ databases">
        <authorList>
            <person name="Nowell W R."/>
        </authorList>
    </citation>
    <scope>NUCLEOTIDE SEQUENCE</scope>
</reference>
<dbReference type="EMBL" id="CAJOBQ010001813">
    <property type="protein sequence ID" value="CAF4517770.1"/>
    <property type="molecule type" value="Genomic_DNA"/>
</dbReference>
<comment type="caution">
    <text evidence="4">The sequence shown here is derived from an EMBL/GenBank/DDBJ whole genome shotgun (WGS) entry which is preliminary data.</text>
</comment>
<evidence type="ECO:0000313" key="1">
    <source>
        <dbReference type="EMBL" id="CAF4357726.1"/>
    </source>
</evidence>
<proteinExistence type="predicted"/>
<evidence type="ECO:0000313" key="4">
    <source>
        <dbReference type="EMBL" id="CAF4615370.1"/>
    </source>
</evidence>
<evidence type="ECO:0000313" key="2">
    <source>
        <dbReference type="EMBL" id="CAF4474408.1"/>
    </source>
</evidence>
<sequence>MRFLAETFGSSLLMDAGGILADIFVANKLAIVIALLVKATFMGQFCPWIDCYWLRWGQQRRMEMVSRDNDHPNSNHNHSASPDQLEAKLLRDKMKKRILAETTPITKIYDEKIVKTKLSKVAAILPAVIEYRSNMSKLIYEYSSNIGIMYDHVHDCQSSAYPQTIRYGHRSKKTCNSIAL</sequence>
<evidence type="ECO:0000313" key="3">
    <source>
        <dbReference type="EMBL" id="CAF4517770.1"/>
    </source>
</evidence>
<dbReference type="Proteomes" id="UP000663838">
    <property type="component" value="Unassembled WGS sequence"/>
</dbReference>
<dbReference type="Proteomes" id="UP000663873">
    <property type="component" value="Unassembled WGS sequence"/>
</dbReference>
<dbReference type="Proteomes" id="UP000663862">
    <property type="component" value="Unassembled WGS sequence"/>
</dbReference>
<name>A0A821D393_9BILA</name>
<dbReference type="EMBL" id="CAJOBP010002491">
    <property type="protein sequence ID" value="CAF4357726.1"/>
    <property type="molecule type" value="Genomic_DNA"/>
</dbReference>
<dbReference type="AlphaFoldDB" id="A0A821D393"/>
<gene>
    <name evidence="2" type="ORF">HFQ381_LOCUS25699</name>
    <name evidence="4" type="ORF">TOA249_LOCUS11591</name>
    <name evidence="3" type="ORF">TSG867_LOCUS22349</name>
    <name evidence="1" type="ORF">UJA718_LOCUS16226</name>
</gene>
<dbReference type="EMBL" id="CAJOBO010002930">
    <property type="protein sequence ID" value="CAF4474408.1"/>
    <property type="molecule type" value="Genomic_DNA"/>
</dbReference>
<evidence type="ECO:0000313" key="6">
    <source>
        <dbReference type="Proteomes" id="UP000663873"/>
    </source>
</evidence>
<protein>
    <submittedName>
        <fullName evidence="4">Uncharacterized protein</fullName>
    </submittedName>
</protein>
<accession>A0A821D393</accession>
<dbReference type="Proteomes" id="UP000663851">
    <property type="component" value="Unassembled WGS sequence"/>
</dbReference>
<dbReference type="EMBL" id="CAJOBS010000633">
    <property type="protein sequence ID" value="CAF4615370.1"/>
    <property type="molecule type" value="Genomic_DNA"/>
</dbReference>